<reference evidence="3" key="3">
    <citation type="journal article" date="2010" name="Genome Res.">
        <title>Population genomic sequencing of Coccidioides fungi reveals recent hybridization and transposon control.</title>
        <authorList>
            <person name="Neafsey D.E."/>
            <person name="Barker B.M."/>
            <person name="Sharpton T.J."/>
            <person name="Stajich J.E."/>
            <person name="Park D.J."/>
            <person name="Whiston E."/>
            <person name="Hung C.-Y."/>
            <person name="McMahan C."/>
            <person name="White J."/>
            <person name="Sykes S."/>
            <person name="Heiman D."/>
            <person name="Young S."/>
            <person name="Zeng Q."/>
            <person name="Abouelleil A."/>
            <person name="Aftuck L."/>
            <person name="Bessette D."/>
            <person name="Brown A."/>
            <person name="FitzGerald M."/>
            <person name="Lui A."/>
            <person name="Macdonald J.P."/>
            <person name="Priest M."/>
            <person name="Orbach M.J."/>
            <person name="Galgiani J.N."/>
            <person name="Kirkland T.N."/>
            <person name="Cole G.T."/>
            <person name="Birren B.W."/>
            <person name="Henn M.R."/>
            <person name="Taylor J.W."/>
            <person name="Rounsley S.D."/>
        </authorList>
    </citation>
    <scope>NUCLEOTIDE SEQUENCE [LARGE SCALE GENOMIC DNA]</scope>
    <source>
        <strain evidence="3">RMSCC 3488</strain>
    </source>
</reference>
<reference evidence="3" key="2">
    <citation type="journal article" date="2009" name="Genome Res.">
        <title>Comparative genomic analyses of the human fungal pathogens Coccidioides and their relatives.</title>
        <authorList>
            <person name="Sharpton T.J."/>
            <person name="Stajich J.E."/>
            <person name="Rounsley S.D."/>
            <person name="Gardner M.J."/>
            <person name="Wortman J.R."/>
            <person name="Jordar V.S."/>
            <person name="Maiti R."/>
            <person name="Kodira C.D."/>
            <person name="Neafsey D.E."/>
            <person name="Zeng Q."/>
            <person name="Hung C.-Y."/>
            <person name="McMahan C."/>
            <person name="Muszewska A."/>
            <person name="Grynberg M."/>
            <person name="Mandel M.A."/>
            <person name="Kellner E.M."/>
            <person name="Barker B.M."/>
            <person name="Galgiani J.N."/>
            <person name="Orbach M.J."/>
            <person name="Kirkland T.N."/>
            <person name="Cole G.T."/>
            <person name="Henn M.R."/>
            <person name="Birren B.W."/>
            <person name="Taylor J.W."/>
        </authorList>
    </citation>
    <scope>NUCLEOTIDE SEQUENCE [LARGE SCALE GENOMIC DNA]</scope>
    <source>
        <strain evidence="3">RMSCC 3488</strain>
    </source>
</reference>
<evidence type="ECO:0000256" key="1">
    <source>
        <dbReference type="SAM" id="MobiDB-lite"/>
    </source>
</evidence>
<feature type="compositionally biased region" description="Polar residues" evidence="1">
    <location>
        <begin position="109"/>
        <end position="118"/>
    </location>
</feature>
<reference evidence="2 3" key="1">
    <citation type="submission" date="2007-06" db="EMBL/GenBank/DDBJ databases">
        <title>The Genome Sequence of Coccidioides posadasii RMSCC_3488.</title>
        <authorList>
            <consortium name="Coccidioides Genome Resources Consortium"/>
            <consortium name="The Broad Institute Genome Sequencing Platform"/>
            <person name="Henn M.R."/>
            <person name="Sykes S."/>
            <person name="Young S."/>
            <person name="Jaffe D."/>
            <person name="Berlin A."/>
            <person name="Alvarez P."/>
            <person name="Butler J."/>
            <person name="Gnerre S."/>
            <person name="Grabherr M."/>
            <person name="Mauceli E."/>
            <person name="Brockman W."/>
            <person name="Kodira C."/>
            <person name="Alvarado L."/>
            <person name="Zeng Q."/>
            <person name="Crawford M."/>
            <person name="Antoine C."/>
            <person name="Devon K."/>
            <person name="Galgiani J."/>
            <person name="Orsborn K."/>
            <person name="Lewis M.L."/>
            <person name="Nusbaum C."/>
            <person name="Galagan J."/>
            <person name="Birren B."/>
        </authorList>
    </citation>
    <scope>NUCLEOTIDE SEQUENCE [LARGE SCALE GENOMIC DNA]</scope>
    <source>
        <strain evidence="2 3">RMSCC 3488</strain>
    </source>
</reference>
<accession>A0A0J6F4U9</accession>
<name>A0A0J6F4U9_COCPO</name>
<dbReference type="Proteomes" id="UP000054567">
    <property type="component" value="Unassembled WGS sequence"/>
</dbReference>
<feature type="region of interest" description="Disordered" evidence="1">
    <location>
        <begin position="99"/>
        <end position="118"/>
    </location>
</feature>
<proteinExistence type="predicted"/>
<dbReference type="AlphaFoldDB" id="A0A0J6F4U9"/>
<organism evidence="2 3">
    <name type="scientific">Coccidioides posadasii RMSCC 3488</name>
    <dbReference type="NCBI Taxonomy" id="454284"/>
    <lineage>
        <taxon>Eukaryota</taxon>
        <taxon>Fungi</taxon>
        <taxon>Dikarya</taxon>
        <taxon>Ascomycota</taxon>
        <taxon>Pezizomycotina</taxon>
        <taxon>Eurotiomycetes</taxon>
        <taxon>Eurotiomycetidae</taxon>
        <taxon>Onygenales</taxon>
        <taxon>Onygenaceae</taxon>
        <taxon>Coccidioides</taxon>
    </lineage>
</organism>
<sequence>MGEQARQIASPQMTAFVDYSYLSVFKAKKLLLLSNQHSIALKVIRNLKRGREYGPRTFDTFRRATRELRGWLFIGNRRALPGSKILSHRTNEYFACARSQSYPKPRPASKSQHNTCLK</sequence>
<dbReference type="VEuPathDB" id="FungiDB:CPAG_00351"/>
<evidence type="ECO:0000313" key="2">
    <source>
        <dbReference type="EMBL" id="KMM63999.1"/>
    </source>
</evidence>
<dbReference type="EMBL" id="DS268109">
    <property type="protein sequence ID" value="KMM63999.1"/>
    <property type="molecule type" value="Genomic_DNA"/>
</dbReference>
<protein>
    <submittedName>
        <fullName evidence="2">Uncharacterized protein</fullName>
    </submittedName>
</protein>
<gene>
    <name evidence="2" type="ORF">CPAG_00351</name>
</gene>
<evidence type="ECO:0000313" key="3">
    <source>
        <dbReference type="Proteomes" id="UP000054567"/>
    </source>
</evidence>